<dbReference type="RefSeq" id="WP_130992083.1">
    <property type="nucleotide sequence ID" value="NZ_SISK01000014.1"/>
</dbReference>
<gene>
    <name evidence="1" type="primary">brxF</name>
    <name evidence="1" type="ORF">EYE42_14760</name>
</gene>
<accession>A0A4Q9G2F3</accession>
<dbReference type="NCBIfam" id="NF033453">
    <property type="entry name" value="BREX_3_BrxF"/>
    <property type="match status" value="1"/>
</dbReference>
<comment type="caution">
    <text evidence="1">The sequence shown here is derived from an EMBL/GenBank/DDBJ whole genome shotgun (WGS) entry which is preliminary data.</text>
</comment>
<dbReference type="AlphaFoldDB" id="A0A4Q9G2F3"/>
<dbReference type="SUPFAM" id="SSF52540">
    <property type="entry name" value="P-loop containing nucleoside triphosphate hydrolases"/>
    <property type="match status" value="1"/>
</dbReference>
<evidence type="ECO:0000313" key="2">
    <source>
        <dbReference type="Proteomes" id="UP000293520"/>
    </source>
</evidence>
<protein>
    <submittedName>
        <fullName evidence="1">BREX-3 system P-loop-containing protein BrxF</fullName>
    </submittedName>
</protein>
<dbReference type="InterPro" id="IPR048067">
    <property type="entry name" value="BREX_3_BrxF"/>
</dbReference>
<keyword evidence="2" id="KW-1185">Reference proteome</keyword>
<proteinExistence type="predicted"/>
<name>A0A4Q9G2F3_9RHOB</name>
<organism evidence="1 2">
    <name type="scientific">Paracoccus subflavus</name>
    <dbReference type="NCBI Taxonomy" id="2528244"/>
    <lineage>
        <taxon>Bacteria</taxon>
        <taxon>Pseudomonadati</taxon>
        <taxon>Pseudomonadota</taxon>
        <taxon>Alphaproteobacteria</taxon>
        <taxon>Rhodobacterales</taxon>
        <taxon>Paracoccaceae</taxon>
        <taxon>Paracoccus</taxon>
    </lineage>
</organism>
<dbReference type="InterPro" id="IPR027417">
    <property type="entry name" value="P-loop_NTPase"/>
</dbReference>
<dbReference type="Proteomes" id="UP000293520">
    <property type="component" value="Unassembled WGS sequence"/>
</dbReference>
<dbReference type="EMBL" id="SISK01000014">
    <property type="protein sequence ID" value="TBN37287.1"/>
    <property type="molecule type" value="Genomic_DNA"/>
</dbReference>
<reference evidence="1 2" key="1">
    <citation type="submission" date="2019-02" db="EMBL/GenBank/DDBJ databases">
        <title>Paracoccus subflavus sp. nov., isolated from marine sediment of the Pacific Ocean.</title>
        <authorList>
            <person name="Zhang G."/>
        </authorList>
    </citation>
    <scope>NUCLEOTIDE SEQUENCE [LARGE SCALE GENOMIC DNA]</scope>
    <source>
        <strain evidence="1 2">GY0581</strain>
    </source>
</reference>
<dbReference type="OrthoDB" id="7503064at2"/>
<sequence length="152" mass="16997">MIDRLDRVVDDVSTVHSKLVLLIGEPGTGKSKLLRQLAERRAAPTLNVGAALGRELLTVPRARRHLHVAEIFRRLADDLVSQGILTVDNIELLFDRTLQLSPLDLLRRQAQSRRIIAVWPGGTRGNRLTYAETGHSEHQDYAIDGLVPFTVH</sequence>
<evidence type="ECO:0000313" key="1">
    <source>
        <dbReference type="EMBL" id="TBN37287.1"/>
    </source>
</evidence>
<dbReference type="Gene3D" id="3.40.50.300">
    <property type="entry name" value="P-loop containing nucleotide triphosphate hydrolases"/>
    <property type="match status" value="1"/>
</dbReference>